<evidence type="ECO:0000256" key="3">
    <source>
        <dbReference type="ARBA" id="ARBA00023163"/>
    </source>
</evidence>
<dbReference type="Pfam" id="PF02319">
    <property type="entry name" value="WHD_E2F_TDP"/>
    <property type="match status" value="1"/>
</dbReference>
<sequence>MRMPRTGLDGMGGASASEGCCGAGVLPCGYALAPGTGVSKGPRGPRARRCDYKPLLLCAGIIDERELVALEALELLSRAAARRAGTAAARQAEEAGRRDEPKLQVLLKRLRDVFNPPDGPPQPLQLECLAEEFGVVPRRLLNIVSVLESLQIISRTGRMTYEWRANGDLPSVLETLATDGEKKTGQDSPSCSASLQHPSHQEEVSHWTLSRKYLRLLLTNQKPISTSMAAEYLCNSNGWHADASAKVEEQLKEVVCILTELGLVKKCRRARGCVYKWIGFVDGKSSTAWDKKQESSEPIVAEPPGSRGIAAFRGDREQVQPVRPAPQAFTSGGSGQVVSAPFAYMPIHIMPNMLGSAVVGQPSQAPPSNSMAQTFQSTPTFGRVEYMNVLPVSSTIKAPSVHGASTPSHAVGVPTYIHSAHPTYCVQVGQRDSSGAVSTTGQPLPGASAAMNPGLFVHAVQQAVPQSCDDKTQGWANGRSRMVVMPPASAGSAAPLGVPQRGFGWAVAAFDRRNGMPTGHEASSRFPEAASAAAVPRGAMEAGPGSPAAKTTLKQGVLEGQYGGGGSAVVVMPTGPPATKVSRQPSKRQDTRGAVPAHALVLPPSSADYATLMALLAKGQNGEAGLAFNIQDASIDVVSGQRAETAMGPR</sequence>
<feature type="domain" description="Ig-like" evidence="5">
    <location>
        <begin position="101"/>
        <end position="252"/>
    </location>
</feature>
<dbReference type="OrthoDB" id="5318at2759"/>
<keyword evidence="3 4" id="KW-0804">Transcription</keyword>
<evidence type="ECO:0000256" key="4">
    <source>
        <dbReference type="RuleBase" id="RU003796"/>
    </source>
</evidence>
<proteinExistence type="inferred from homology"/>
<evidence type="ECO:0000256" key="2">
    <source>
        <dbReference type="ARBA" id="ARBA00023125"/>
    </source>
</evidence>
<dbReference type="PANTHER" id="PTHR12081">
    <property type="entry name" value="TRANSCRIPTION FACTOR E2F"/>
    <property type="match status" value="1"/>
</dbReference>
<dbReference type="Proteomes" id="UP000708148">
    <property type="component" value="Unassembled WGS sequence"/>
</dbReference>
<dbReference type="InterPro" id="IPR003316">
    <property type="entry name" value="E2F_WHTH_DNA-bd_dom"/>
</dbReference>
<dbReference type="Gene3D" id="1.10.10.10">
    <property type="entry name" value="Winged helix-like DNA-binding domain superfamily/Winged helix DNA-binding domain"/>
    <property type="match status" value="1"/>
</dbReference>
<dbReference type="PANTHER" id="PTHR12081:SF7">
    <property type="entry name" value="TRANSCRIPTION FACTOR EFL-3"/>
    <property type="match status" value="1"/>
</dbReference>
<keyword evidence="2 4" id="KW-0238">DNA-binding</keyword>
<evidence type="ECO:0000313" key="6">
    <source>
        <dbReference type="EMBL" id="CAD7695342.1"/>
    </source>
</evidence>
<comment type="caution">
    <text evidence="6">The sequence shown here is derived from an EMBL/GenBank/DDBJ whole genome shotgun (WGS) entry which is preliminary data.</text>
</comment>
<keyword evidence="4" id="KW-0539">Nucleus</keyword>
<dbReference type="InterPro" id="IPR007110">
    <property type="entry name" value="Ig-like_dom"/>
</dbReference>
<keyword evidence="1 4" id="KW-0805">Transcription regulation</keyword>
<dbReference type="GO" id="GO:0000978">
    <property type="term" value="F:RNA polymerase II cis-regulatory region sequence-specific DNA binding"/>
    <property type="evidence" value="ECO:0007669"/>
    <property type="project" value="InterPro"/>
</dbReference>
<accession>A0A8S1IKG7</accession>
<gene>
    <name evidence="6" type="ORF">OSTQU699_LOCUS703</name>
</gene>
<organism evidence="6 7">
    <name type="scientific">Ostreobium quekettii</name>
    <dbReference type="NCBI Taxonomy" id="121088"/>
    <lineage>
        <taxon>Eukaryota</taxon>
        <taxon>Viridiplantae</taxon>
        <taxon>Chlorophyta</taxon>
        <taxon>core chlorophytes</taxon>
        <taxon>Ulvophyceae</taxon>
        <taxon>TCBD clade</taxon>
        <taxon>Bryopsidales</taxon>
        <taxon>Ostreobineae</taxon>
        <taxon>Ostreobiaceae</taxon>
        <taxon>Ostreobium</taxon>
    </lineage>
</organism>
<dbReference type="EMBL" id="CAJHUC010000332">
    <property type="protein sequence ID" value="CAD7695342.1"/>
    <property type="molecule type" value="Genomic_DNA"/>
</dbReference>
<protein>
    <recommendedName>
        <fullName evidence="5">Ig-like domain-containing protein</fullName>
    </recommendedName>
</protein>
<dbReference type="InterPro" id="IPR015633">
    <property type="entry name" value="E2F"/>
</dbReference>
<keyword evidence="7" id="KW-1185">Reference proteome</keyword>
<comment type="subcellular location">
    <subcellularLocation>
        <location evidence="4">Nucleus</location>
    </subcellularLocation>
</comment>
<dbReference type="AlphaFoldDB" id="A0A8S1IKG7"/>
<dbReference type="GO" id="GO:0090575">
    <property type="term" value="C:RNA polymerase II transcription regulator complex"/>
    <property type="evidence" value="ECO:0007669"/>
    <property type="project" value="TreeGrafter"/>
</dbReference>
<reference evidence="6" key="1">
    <citation type="submission" date="2020-12" db="EMBL/GenBank/DDBJ databases">
        <authorList>
            <person name="Iha C."/>
        </authorList>
    </citation>
    <scope>NUCLEOTIDE SEQUENCE</scope>
</reference>
<evidence type="ECO:0000259" key="5">
    <source>
        <dbReference type="PROSITE" id="PS50835"/>
    </source>
</evidence>
<name>A0A8S1IKG7_9CHLO</name>
<dbReference type="PROSITE" id="PS50835">
    <property type="entry name" value="IG_LIKE"/>
    <property type="match status" value="1"/>
</dbReference>
<dbReference type="GO" id="GO:0000981">
    <property type="term" value="F:DNA-binding transcription factor activity, RNA polymerase II-specific"/>
    <property type="evidence" value="ECO:0007669"/>
    <property type="project" value="TreeGrafter"/>
</dbReference>
<dbReference type="InterPro" id="IPR036388">
    <property type="entry name" value="WH-like_DNA-bd_sf"/>
</dbReference>
<evidence type="ECO:0000313" key="7">
    <source>
        <dbReference type="Proteomes" id="UP000708148"/>
    </source>
</evidence>
<evidence type="ECO:0000256" key="1">
    <source>
        <dbReference type="ARBA" id="ARBA00023015"/>
    </source>
</evidence>
<comment type="similarity">
    <text evidence="4">Belongs to the E2F/DP family.</text>
</comment>